<dbReference type="Proteomes" id="UP000187412">
    <property type="component" value="Unassembled WGS sequence"/>
</dbReference>
<dbReference type="SUPFAM" id="SSF48452">
    <property type="entry name" value="TPR-like"/>
    <property type="match status" value="1"/>
</dbReference>
<proteinExistence type="predicted"/>
<sequence>MEAKLTTLRSEIEDNLSRSGHNLASFAKVSGLNRGSLSAILHGNPPKPISLRQLDAFNRAFGLPEGCLYSLYVDECFSEEKVSRRRVEPFLIRCAENGKQHCIDEVLSRMMEYPKPLDIVYSVAEKLFTAGKMQEATVFYKIVVDNEQDSYSERLAISQYRIFKSLMSVVNWEEKLRAVIAFEPFRGRLPENLQLDGLLKLAQVTYTLHKYKEMEKYTDELRALASAMYREQLQKKAGRRGEELKLERPLVFYYAHGYLLKATSLTKQGRYEEAKKYTAGYADLSWFQFLDDEGRSEVEAFRLFAIANSFTLEMLVGNYAVLPAYTAFLVEHPGEILPGLVIIIEAANRFGFAVDDVLEQFSVEMAHCVLYQDPMNIDRVYRLSYQLAIYHIDRGQYMSGVDNILQCLTLAVELNSAKDLIDCVTLFETSRDYATDDQQKKYRELIQELRKNDENAVNVVQQSGIVQMPHLTNPIL</sequence>
<evidence type="ECO:0000313" key="1">
    <source>
        <dbReference type="EMBL" id="OMD51372.1"/>
    </source>
</evidence>
<comment type="caution">
    <text evidence="1">The sequence shown here is derived from an EMBL/GenBank/DDBJ whole genome shotgun (WGS) entry which is preliminary data.</text>
</comment>
<organism evidence="1 2">
    <name type="scientific">Paenibacillus borealis</name>
    <dbReference type="NCBI Taxonomy" id="160799"/>
    <lineage>
        <taxon>Bacteria</taxon>
        <taxon>Bacillati</taxon>
        <taxon>Bacillota</taxon>
        <taxon>Bacilli</taxon>
        <taxon>Bacillales</taxon>
        <taxon>Paenibacillaceae</taxon>
        <taxon>Paenibacillus</taxon>
    </lineage>
</organism>
<evidence type="ECO:0000313" key="2">
    <source>
        <dbReference type="Proteomes" id="UP000187412"/>
    </source>
</evidence>
<reference evidence="1 2" key="1">
    <citation type="submission" date="2016-10" db="EMBL/GenBank/DDBJ databases">
        <title>Paenibacillus species isolates.</title>
        <authorList>
            <person name="Beno S.M."/>
        </authorList>
    </citation>
    <scope>NUCLEOTIDE SEQUENCE [LARGE SCALE GENOMIC DNA]</scope>
    <source>
        <strain evidence="1 2">FSL H7-0744</strain>
    </source>
</reference>
<keyword evidence="2" id="KW-1185">Reference proteome</keyword>
<protein>
    <submittedName>
        <fullName evidence="1">DNA-binding protein</fullName>
    </submittedName>
</protein>
<dbReference type="GO" id="GO:0003677">
    <property type="term" value="F:DNA binding"/>
    <property type="evidence" value="ECO:0007669"/>
    <property type="project" value="UniProtKB-KW"/>
</dbReference>
<gene>
    <name evidence="1" type="ORF">BSK56_05760</name>
</gene>
<dbReference type="EMBL" id="MPTB01000005">
    <property type="protein sequence ID" value="OMD51372.1"/>
    <property type="molecule type" value="Genomic_DNA"/>
</dbReference>
<dbReference type="RefSeq" id="WP_076109703.1">
    <property type="nucleotide sequence ID" value="NZ_MPTB01000005.1"/>
</dbReference>
<name>A0ABX3HP33_PAEBO</name>
<accession>A0ABX3HP33</accession>
<keyword evidence="1" id="KW-0238">DNA-binding</keyword>
<dbReference type="InterPro" id="IPR011990">
    <property type="entry name" value="TPR-like_helical_dom_sf"/>
</dbReference>